<comment type="caution">
    <text evidence="1">The sequence shown here is derived from an EMBL/GenBank/DDBJ whole genome shotgun (WGS) entry which is preliminary data.</text>
</comment>
<dbReference type="Proteomes" id="UP001153269">
    <property type="component" value="Unassembled WGS sequence"/>
</dbReference>
<gene>
    <name evidence="1" type="ORF">PLEPLA_LOCUS12614</name>
</gene>
<evidence type="ECO:0000313" key="2">
    <source>
        <dbReference type="Proteomes" id="UP001153269"/>
    </source>
</evidence>
<accession>A0A9N7U4X5</accession>
<sequence>MSVHEAQQEEPAAGNQLLLLIALSDVDWKPSVHLDLLTTRHQLAVHSQRCNILSKTKSSGLPPGGWLLLTASDLISARWRRPNERYLGTEVDPELPSGLGRNQEEEPHVTRKWEVLMNLPTSDRWRKTDEYI</sequence>
<dbReference type="AlphaFoldDB" id="A0A9N7U4X5"/>
<protein>
    <submittedName>
        <fullName evidence="1">Uncharacterized protein</fullName>
    </submittedName>
</protein>
<dbReference type="EMBL" id="CADEAL010000747">
    <property type="protein sequence ID" value="CAB1424686.1"/>
    <property type="molecule type" value="Genomic_DNA"/>
</dbReference>
<reference evidence="1" key="1">
    <citation type="submission" date="2020-03" db="EMBL/GenBank/DDBJ databases">
        <authorList>
            <person name="Weist P."/>
        </authorList>
    </citation>
    <scope>NUCLEOTIDE SEQUENCE</scope>
</reference>
<keyword evidence="2" id="KW-1185">Reference proteome</keyword>
<evidence type="ECO:0000313" key="1">
    <source>
        <dbReference type="EMBL" id="CAB1424686.1"/>
    </source>
</evidence>
<organism evidence="1 2">
    <name type="scientific">Pleuronectes platessa</name>
    <name type="common">European plaice</name>
    <dbReference type="NCBI Taxonomy" id="8262"/>
    <lineage>
        <taxon>Eukaryota</taxon>
        <taxon>Metazoa</taxon>
        <taxon>Chordata</taxon>
        <taxon>Craniata</taxon>
        <taxon>Vertebrata</taxon>
        <taxon>Euteleostomi</taxon>
        <taxon>Actinopterygii</taxon>
        <taxon>Neopterygii</taxon>
        <taxon>Teleostei</taxon>
        <taxon>Neoteleostei</taxon>
        <taxon>Acanthomorphata</taxon>
        <taxon>Carangaria</taxon>
        <taxon>Pleuronectiformes</taxon>
        <taxon>Pleuronectoidei</taxon>
        <taxon>Pleuronectidae</taxon>
        <taxon>Pleuronectes</taxon>
    </lineage>
</organism>
<proteinExistence type="predicted"/>
<name>A0A9N7U4X5_PLEPL</name>